<dbReference type="Proteomes" id="UP000578569">
    <property type="component" value="Unassembled WGS sequence"/>
</dbReference>
<dbReference type="RefSeq" id="WP_183932437.1">
    <property type="nucleotide sequence ID" value="NZ_JACICF010000001.1"/>
</dbReference>
<dbReference type="EMBL" id="JACICF010000001">
    <property type="protein sequence ID" value="MBB3763113.1"/>
    <property type="molecule type" value="Genomic_DNA"/>
</dbReference>
<dbReference type="Pfam" id="PF13578">
    <property type="entry name" value="Methyltransf_24"/>
    <property type="match status" value="1"/>
</dbReference>
<dbReference type="Gene3D" id="3.40.50.150">
    <property type="entry name" value="Vaccinia Virus protein VP39"/>
    <property type="match status" value="1"/>
</dbReference>
<organism evidence="1 2">
    <name type="scientific">Sphingomicrobium lutaoense</name>
    <dbReference type="NCBI Taxonomy" id="515949"/>
    <lineage>
        <taxon>Bacteria</taxon>
        <taxon>Pseudomonadati</taxon>
        <taxon>Pseudomonadota</taxon>
        <taxon>Alphaproteobacteria</taxon>
        <taxon>Sphingomonadales</taxon>
        <taxon>Sphingomonadaceae</taxon>
        <taxon>Sphingomicrobium</taxon>
    </lineage>
</organism>
<comment type="caution">
    <text evidence="1">The sequence shown here is derived from an EMBL/GenBank/DDBJ whole genome shotgun (WGS) entry which is preliminary data.</text>
</comment>
<keyword evidence="1" id="KW-0808">Transferase</keyword>
<dbReference type="GO" id="GO:0008168">
    <property type="term" value="F:methyltransferase activity"/>
    <property type="evidence" value="ECO:0007669"/>
    <property type="project" value="UniProtKB-KW"/>
</dbReference>
<evidence type="ECO:0000313" key="1">
    <source>
        <dbReference type="EMBL" id="MBB3763113.1"/>
    </source>
</evidence>
<keyword evidence="1" id="KW-0489">Methyltransferase</keyword>
<dbReference type="SUPFAM" id="SSF53335">
    <property type="entry name" value="S-adenosyl-L-methionine-dependent methyltransferases"/>
    <property type="match status" value="1"/>
</dbReference>
<gene>
    <name evidence="1" type="ORF">FHS50_000136</name>
</gene>
<sequence length="242" mass="26878">MTSREPTGFLPKDVDARVGWKDRAMVALFAPFTAPFLLKSLRGGSKSEKRRLLERLDLPHDALPHLGSWKADTGLLHMIVDTIFEKKPGRVIEFGCGASSLVMSRALQIAGGGTLTSFDQHVTFVEKTGQWLRQHGLEADIRHAPLRPAPGGWPGLFYDTGPIENIDLMVIDGPHWTLHPMTRGAAETHFAQLNPGATILLDDANRPGERMIARRWRARHPEIDFTLWKGGEKGTLIGTRKP</sequence>
<dbReference type="GO" id="GO:0032259">
    <property type="term" value="P:methylation"/>
    <property type="evidence" value="ECO:0007669"/>
    <property type="project" value="UniProtKB-KW"/>
</dbReference>
<reference evidence="1 2" key="1">
    <citation type="submission" date="2020-08" db="EMBL/GenBank/DDBJ databases">
        <title>Genomic Encyclopedia of Type Strains, Phase IV (KMG-IV): sequencing the most valuable type-strain genomes for metagenomic binning, comparative biology and taxonomic classification.</title>
        <authorList>
            <person name="Goeker M."/>
        </authorList>
    </citation>
    <scope>NUCLEOTIDE SEQUENCE [LARGE SCALE GENOMIC DNA]</scope>
    <source>
        <strain evidence="1 2">DSM 24194</strain>
    </source>
</reference>
<accession>A0A839Z0F4</accession>
<dbReference type="InterPro" id="IPR029063">
    <property type="entry name" value="SAM-dependent_MTases_sf"/>
</dbReference>
<protein>
    <submittedName>
        <fullName evidence="1">Putative O-methyltransferase YrrM</fullName>
    </submittedName>
</protein>
<dbReference type="AlphaFoldDB" id="A0A839Z0F4"/>
<evidence type="ECO:0000313" key="2">
    <source>
        <dbReference type="Proteomes" id="UP000578569"/>
    </source>
</evidence>
<keyword evidence="2" id="KW-1185">Reference proteome</keyword>
<name>A0A839Z0F4_9SPHN</name>
<proteinExistence type="predicted"/>